<accession>A0A1M5T2K7</accession>
<name>A0A1M5T2K7_9BRAD</name>
<dbReference type="AlphaFoldDB" id="A0A1M5T2K7"/>
<evidence type="ECO:0000313" key="2">
    <source>
        <dbReference type="Proteomes" id="UP000190675"/>
    </source>
</evidence>
<dbReference type="EMBL" id="LT670818">
    <property type="protein sequence ID" value="SHH44987.1"/>
    <property type="molecule type" value="Genomic_DNA"/>
</dbReference>
<reference evidence="1 2" key="1">
    <citation type="submission" date="2016-11" db="EMBL/GenBank/DDBJ databases">
        <authorList>
            <person name="Jaros S."/>
            <person name="Januszkiewicz K."/>
            <person name="Wedrychowicz H."/>
        </authorList>
    </citation>
    <scope>NUCLEOTIDE SEQUENCE [LARGE SCALE GENOMIC DNA]</scope>
    <source>
        <strain evidence="1 2">GAS242</strain>
    </source>
</reference>
<protein>
    <submittedName>
        <fullName evidence="1">Uncharacterized protein</fullName>
    </submittedName>
</protein>
<proteinExistence type="predicted"/>
<dbReference type="Proteomes" id="UP000190675">
    <property type="component" value="Chromosome I"/>
</dbReference>
<organism evidence="1 2">
    <name type="scientific">Bradyrhizobium erythrophlei</name>
    <dbReference type="NCBI Taxonomy" id="1437360"/>
    <lineage>
        <taxon>Bacteria</taxon>
        <taxon>Pseudomonadati</taxon>
        <taxon>Pseudomonadota</taxon>
        <taxon>Alphaproteobacteria</taxon>
        <taxon>Hyphomicrobiales</taxon>
        <taxon>Nitrobacteraceae</taxon>
        <taxon>Bradyrhizobium</taxon>
    </lineage>
</organism>
<gene>
    <name evidence="1" type="ORF">SAMN05444169_7524</name>
</gene>
<sequence length="35" mass="3973">MPYVRTRFSLIFFSLYLAAALVGISLEALAQIYPH</sequence>
<evidence type="ECO:0000313" key="1">
    <source>
        <dbReference type="EMBL" id="SHH44987.1"/>
    </source>
</evidence>